<evidence type="ECO:0000256" key="3">
    <source>
        <dbReference type="ARBA" id="ARBA00023134"/>
    </source>
</evidence>
<proteinExistence type="inferred from homology"/>
<organism evidence="5 6">
    <name type="scientific">Hippocampus comes</name>
    <name type="common">Tiger tail seahorse</name>
    <dbReference type="NCBI Taxonomy" id="109280"/>
    <lineage>
        <taxon>Eukaryota</taxon>
        <taxon>Metazoa</taxon>
        <taxon>Chordata</taxon>
        <taxon>Craniata</taxon>
        <taxon>Vertebrata</taxon>
        <taxon>Euteleostomi</taxon>
        <taxon>Actinopterygii</taxon>
        <taxon>Neopterygii</taxon>
        <taxon>Teleostei</taxon>
        <taxon>Neoteleostei</taxon>
        <taxon>Acanthomorphata</taxon>
        <taxon>Syngnathiaria</taxon>
        <taxon>Syngnathiformes</taxon>
        <taxon>Syngnathoidei</taxon>
        <taxon>Syngnathidae</taxon>
        <taxon>Hippocampus</taxon>
    </lineage>
</organism>
<dbReference type="PANTHER" id="PTHR10903">
    <property type="entry name" value="GTPASE, IMAP FAMILY MEMBER-RELATED"/>
    <property type="match status" value="1"/>
</dbReference>
<dbReference type="InterPro" id="IPR006703">
    <property type="entry name" value="G_AIG1"/>
</dbReference>
<dbReference type="GeneTree" id="ENSGT00940000162556"/>
<accession>A0A3Q2XE49</accession>
<protein>
    <submittedName>
        <fullName evidence="5">Si:ch211-214j24.15</fullName>
    </submittedName>
</protein>
<name>A0A3Q2XE49_HIPCM</name>
<comment type="similarity">
    <text evidence="1">Belongs to the TRAFAC class TrmE-Era-EngA-EngB-Septin-like GTPase superfamily. AIG1/Toc34/Toc159-like paraseptin GTPase family. IAN subfamily.</text>
</comment>
<dbReference type="Pfam" id="PF04548">
    <property type="entry name" value="AIG1"/>
    <property type="match status" value="3"/>
</dbReference>
<dbReference type="AlphaFoldDB" id="A0A3Q2XE49"/>
<dbReference type="STRING" id="109280.ENSHCOP00000002448"/>
<dbReference type="GO" id="GO:0005525">
    <property type="term" value="F:GTP binding"/>
    <property type="evidence" value="ECO:0007669"/>
    <property type="project" value="UniProtKB-KW"/>
</dbReference>
<keyword evidence="2" id="KW-0547">Nucleotide-binding</keyword>
<dbReference type="FunFam" id="3.40.50.300:FF:001809">
    <property type="entry name" value="Si:ch1073-365p7.2"/>
    <property type="match status" value="1"/>
</dbReference>
<reference evidence="5" key="1">
    <citation type="submission" date="2025-08" db="UniProtKB">
        <authorList>
            <consortium name="Ensembl"/>
        </authorList>
    </citation>
    <scope>IDENTIFICATION</scope>
</reference>
<evidence type="ECO:0000256" key="2">
    <source>
        <dbReference type="ARBA" id="ARBA00022741"/>
    </source>
</evidence>
<reference evidence="5" key="2">
    <citation type="submission" date="2025-09" db="UniProtKB">
        <authorList>
            <consortium name="Ensembl"/>
        </authorList>
    </citation>
    <scope>IDENTIFICATION</scope>
</reference>
<dbReference type="Proteomes" id="UP000264820">
    <property type="component" value="Unplaced"/>
</dbReference>
<sequence length="614" mass="68528">MCSPGPHVFLVVVKDGSHFTEKRRRALEEHMGLLGPRVWRHSLVVFTSLGWPRLNSDQEVLESEALGWLRNQCGQRCHLIDLSDGSRASELMEKIQRLVVANGNGVFEMEESVCSAIAEEKRRVEEDARARFLKMKTHRAFMRELARPLPDMRIVLLGAKGSGKTSSLNTILGWDQGRWSPGRTARCAVGQGVVFGRQLTVVDTPGWWMNFFGHETAAFDRHQIRLSPSLCAPGPHAFLLVVRPDRAFSETYRRAVQDHLELLGGDVWSRVMLLFSFGDWLGETAAERHVESEGEPLRWLAERCENRTHVLNNRTAGDGFQVRELLGKIEEMVAGCGVGHWRAVGEEEDQLEMTMRVEEARATERKMKMEQQRRDTRRHLDKSRRLPEVTLVLVGGSKTGKSSCGNTVLGRDCFRADRPTTSCVLGWARVDDQVVRVLDTPGGFSQTADFLKGAPSCAALVVVNASAAFTDLQGEALEAQLGGLWARAVVVFSHGDWLGDTGIEQRLESEGPALRGLVDKCGNRYHVLDNKRRGDGSQVRQLMAQVESMLVAESLVTAASSALPRHTTAKLCKSPSLMPNDHQLSNHCEYFELNSNIYESHPPHKLSTHCSELQ</sequence>
<dbReference type="InterPro" id="IPR045058">
    <property type="entry name" value="GIMA/IAN/Toc"/>
</dbReference>
<keyword evidence="3" id="KW-0342">GTP-binding</keyword>
<evidence type="ECO:0000313" key="5">
    <source>
        <dbReference type="Ensembl" id="ENSHCOP00000002448.1"/>
    </source>
</evidence>
<dbReference type="Ensembl" id="ENSHCOT00000010405.1">
    <property type="protein sequence ID" value="ENSHCOP00000002448.1"/>
    <property type="gene ID" value="ENSHCOG00000003581.1"/>
</dbReference>
<dbReference type="PROSITE" id="PS51720">
    <property type="entry name" value="G_AIG1"/>
    <property type="match status" value="1"/>
</dbReference>
<dbReference type="Gene3D" id="3.40.50.300">
    <property type="entry name" value="P-loop containing nucleotide triphosphate hydrolases"/>
    <property type="match status" value="3"/>
</dbReference>
<feature type="domain" description="AIG1-type G" evidence="4">
    <location>
        <begin position="149"/>
        <end position="350"/>
    </location>
</feature>
<keyword evidence="6" id="KW-1185">Reference proteome</keyword>
<dbReference type="OMA" id="CDGSWHY"/>
<dbReference type="InterPro" id="IPR027417">
    <property type="entry name" value="P-loop_NTPase"/>
</dbReference>
<evidence type="ECO:0000256" key="1">
    <source>
        <dbReference type="ARBA" id="ARBA00008535"/>
    </source>
</evidence>
<evidence type="ECO:0000259" key="4">
    <source>
        <dbReference type="PROSITE" id="PS51720"/>
    </source>
</evidence>
<dbReference type="SUPFAM" id="SSF52540">
    <property type="entry name" value="P-loop containing nucleoside triphosphate hydrolases"/>
    <property type="match status" value="2"/>
</dbReference>
<evidence type="ECO:0000313" key="6">
    <source>
        <dbReference type="Proteomes" id="UP000264820"/>
    </source>
</evidence>
<dbReference type="PANTHER" id="PTHR10903:SF179">
    <property type="entry name" value="GTPASE IMAP FAMILY MEMBER 8"/>
    <property type="match status" value="1"/>
</dbReference>